<dbReference type="GO" id="GO:0019829">
    <property type="term" value="F:ATPase-coupled monoatomic cation transmembrane transporter activity"/>
    <property type="evidence" value="ECO:0007669"/>
    <property type="project" value="UniProtKB-UniRule"/>
</dbReference>
<feature type="compositionally biased region" description="Polar residues" evidence="14">
    <location>
        <begin position="1230"/>
        <end position="1241"/>
    </location>
</feature>
<keyword evidence="4 13" id="KW-0812">Transmembrane</keyword>
<feature type="transmembrane region" description="Helical" evidence="13">
    <location>
        <begin position="936"/>
        <end position="956"/>
    </location>
</feature>
<keyword evidence="9 13" id="KW-1278">Translocase</keyword>
<dbReference type="InterPro" id="IPR047821">
    <property type="entry name" value="P5B-type_ATPase"/>
</dbReference>
<name>A0AAE9JET3_CAEBR</name>
<evidence type="ECO:0000256" key="10">
    <source>
        <dbReference type="ARBA" id="ARBA00022989"/>
    </source>
</evidence>
<keyword evidence="19" id="KW-1185">Reference proteome</keyword>
<sequence length="1252" mass="140326">MVEAGGARRHRMTLESGDHTLTLFAYRTGPLKTVLFYALTFLTLGIFRLILHWKQKWNVKVRMVPCTFEAAEYVFIVDNHNVTELQPVLRKTETMIPTENGEMRKVPELRWFLYRKLEYIWIGDETFDGNDGDEDCCWKPSSDIADKIPSRSFLAVSEANVGLTSSEILRRLEFYGRNEIVVQLRPILYLLFMEVITPFYVFQIFSVTVWYNDEYAYYASLIVALSLGSIVMDVYQIRTQEIRLRSMVHSTESVEVIRDGNEQIIGSDQLVPGDVLLIPPHGCLMQCDSVLMNGTVIVNESVLTGESVPITKVALTDETHDSIFTMEKNSKNVLFCGTQVLQTRFYRGKKVKAIVLRTAYSTLKGQLVRSIMYPKPVDFRFTKDLFKFILFLACISGCGFLYTIVVMIMRGNTLRRIIVRSLDIITITVPPALPAAMSVGIINAQLRLKKKEIFCISPSTINTCGAINVVCFDKTGTLTEDGLDFHVVRPVKASKKENNTENTISFMEEMTELTSRNGLSFDGDLVKAIATCHSLTRINGVLHGDPLDLILFQKTGWTMEEGVGDIEEETQRFDNVQPSIIKPSDDEEAEYSVIRQFTFSSSLQRMSVIVFDPSEDRPDNMMLFSKGSPEMILSLCDPKTVPEDYLTQVNAYAQHGFRLIAVARRPLDMNFNKASKVKRDSVECDLEMLGLVVMENRVKPVTLGVINQLNRANIRTVMVTGDNLLTGLSVARECGIIRPQKRAFLVEHVPGELDQYGRTKLIIKQSVSSSDEVIEDDESVSVSMGSSTWKGSSENDGFSPTNTEVEMPNAVTTENLDHLIASSYHLAISGPTFAVIVHEYPELVDQLCCVCDVFARMAPDQKQLLVEQLQAVDYTVAMCGDGANDCAALKAAHAGISLSDAEASIAAPFTSKVPDIRCVPTVISEGRAALVTSFGIFKYMAGYSLTQFVTVMHLYWISNILTDGQFMFIDMFLITMFALLFGNTPAFHRLAHTSPPTRLLSIASMTSVIGQLIIIGIAQFTVFILTAQQSWFTPYQPPVDDEVEDKRSMQGTALFCVSMFQYIILAIVYSKGKPYRGSLLSNKPMCALTVFATLLCLFIVIWPTELVLLTLGNVDLPDIYFRLFIIGVAFINALVSFAFEKGFVDYFLLGYWERYKKKRSIETIVDYVPSDHIRRPSMNGLTSSRTETTLLSGEGPQLHMTKTPKADEGQQSSSLFERIISRIGGEPAWITSSIPQSSSPDITEPEHLDRTF</sequence>
<dbReference type="FunFam" id="3.40.1110.10:FF:000130">
    <property type="entry name" value="Cation-transporting ATPase"/>
    <property type="match status" value="1"/>
</dbReference>
<dbReference type="SFLD" id="SFLDS00003">
    <property type="entry name" value="Haloacid_Dehalogenase"/>
    <property type="match status" value="1"/>
</dbReference>
<keyword evidence="7 13" id="KW-0067">ATP-binding</keyword>
<reference evidence="18 19" key="1">
    <citation type="submission" date="2022-04" db="EMBL/GenBank/DDBJ databases">
        <title>Chromosome-level reference genomes for two strains of Caenorhabditis briggsae: an improved platform for comparative genomics.</title>
        <authorList>
            <person name="Stevens L."/>
            <person name="Andersen E."/>
        </authorList>
    </citation>
    <scope>NUCLEOTIDE SEQUENCE [LARGE SCALE GENOMIC DNA]</scope>
    <source>
        <strain evidence="18">VX34</strain>
        <tissue evidence="18">Whole-organism</tissue>
    </source>
</reference>
<dbReference type="InterPro" id="IPR004014">
    <property type="entry name" value="ATPase_P-typ_cation-transptr_N"/>
</dbReference>
<evidence type="ECO:0000256" key="6">
    <source>
        <dbReference type="ARBA" id="ARBA00022741"/>
    </source>
</evidence>
<dbReference type="PROSITE" id="PS00154">
    <property type="entry name" value="ATPASE_E1_E2"/>
    <property type="match status" value="1"/>
</dbReference>
<accession>A0AAE9JET3</accession>
<evidence type="ECO:0000256" key="7">
    <source>
        <dbReference type="ARBA" id="ARBA00022840"/>
    </source>
</evidence>
<feature type="domain" description="Cation-transporting P-type ATPase N-terminal" evidence="16">
    <location>
        <begin position="162"/>
        <end position="210"/>
    </location>
</feature>
<dbReference type="GO" id="GO:0016887">
    <property type="term" value="F:ATP hydrolysis activity"/>
    <property type="evidence" value="ECO:0007669"/>
    <property type="project" value="InterPro"/>
</dbReference>
<evidence type="ECO:0000256" key="2">
    <source>
        <dbReference type="ARBA" id="ARBA00006000"/>
    </source>
</evidence>
<dbReference type="InterPro" id="IPR008250">
    <property type="entry name" value="ATPase_P-typ_transduc_dom_A_sf"/>
</dbReference>
<evidence type="ECO:0000313" key="19">
    <source>
        <dbReference type="Proteomes" id="UP000829354"/>
    </source>
</evidence>
<dbReference type="SFLD" id="SFLDG00002">
    <property type="entry name" value="C1.7:_P-type_atpase_like"/>
    <property type="match status" value="1"/>
</dbReference>
<dbReference type="Pfam" id="PF12409">
    <property type="entry name" value="P5-ATPase"/>
    <property type="match status" value="1"/>
</dbReference>
<dbReference type="EC" id="7.2.2.-" evidence="13"/>
<evidence type="ECO:0000256" key="4">
    <source>
        <dbReference type="ARBA" id="ARBA00022692"/>
    </source>
</evidence>
<dbReference type="FunFam" id="2.70.150.10:FF:000153">
    <property type="entry name" value="Cation-transporting ATPase"/>
    <property type="match status" value="1"/>
</dbReference>
<dbReference type="InterPro" id="IPR047819">
    <property type="entry name" value="P5A-ATPase_N"/>
</dbReference>
<feature type="transmembrane region" description="Helical" evidence="13">
    <location>
        <begin position="388"/>
        <end position="409"/>
    </location>
</feature>
<dbReference type="Gene3D" id="3.40.1110.10">
    <property type="entry name" value="Calcium-transporting ATPase, cytoplasmic domain N"/>
    <property type="match status" value="1"/>
</dbReference>
<dbReference type="Gene3D" id="2.70.150.10">
    <property type="entry name" value="Calcium-transporting ATPase, cytoplasmic transduction domain A"/>
    <property type="match status" value="1"/>
</dbReference>
<dbReference type="GO" id="GO:0015662">
    <property type="term" value="F:P-type ion transporter activity"/>
    <property type="evidence" value="ECO:0007669"/>
    <property type="project" value="InterPro"/>
</dbReference>
<dbReference type="SFLD" id="SFLDF00027">
    <property type="entry name" value="p-type_atpase"/>
    <property type="match status" value="1"/>
</dbReference>
<dbReference type="PANTHER" id="PTHR45630:SF8">
    <property type="entry name" value="CATION-TRANSPORTING ATPASE"/>
    <property type="match status" value="1"/>
</dbReference>
<feature type="transmembrane region" description="Helical" evidence="13">
    <location>
        <begin position="1084"/>
        <end position="1103"/>
    </location>
</feature>
<feature type="transmembrane region" description="Helical" evidence="13">
    <location>
        <begin position="1052"/>
        <end position="1072"/>
    </location>
</feature>
<dbReference type="InterPro" id="IPR044492">
    <property type="entry name" value="P_typ_ATPase_HD_dom"/>
</dbReference>
<dbReference type="EMBL" id="CP092623">
    <property type="protein sequence ID" value="UMM29231.1"/>
    <property type="molecule type" value="Genomic_DNA"/>
</dbReference>
<dbReference type="InterPro" id="IPR018303">
    <property type="entry name" value="ATPase_P-typ_P_site"/>
</dbReference>
<proteinExistence type="inferred from homology"/>
<dbReference type="NCBIfam" id="TIGR01494">
    <property type="entry name" value="ATPase_P-type"/>
    <property type="match status" value="2"/>
</dbReference>
<evidence type="ECO:0000256" key="11">
    <source>
        <dbReference type="ARBA" id="ARBA00023136"/>
    </source>
</evidence>
<dbReference type="CDD" id="cd07542">
    <property type="entry name" value="P-type_ATPase_cation"/>
    <property type="match status" value="1"/>
</dbReference>
<evidence type="ECO:0000256" key="8">
    <source>
        <dbReference type="ARBA" id="ARBA00022842"/>
    </source>
</evidence>
<evidence type="ECO:0000259" key="15">
    <source>
        <dbReference type="Pfam" id="PF00122"/>
    </source>
</evidence>
<feature type="transmembrane region" description="Helical" evidence="13">
    <location>
        <begin position="34"/>
        <end position="53"/>
    </location>
</feature>
<comment type="similarity">
    <text evidence="2 13">Belongs to the cation transport ATPase (P-type) (TC 3.A.3) family. Type V subfamily.</text>
</comment>
<protein>
    <recommendedName>
        <fullName evidence="13">Cation-transporting ATPase</fullName>
        <ecNumber evidence="13">7.2.2.-</ecNumber>
    </recommendedName>
</protein>
<dbReference type="NCBIfam" id="TIGR01657">
    <property type="entry name" value="P-ATPase-V"/>
    <property type="match status" value="1"/>
</dbReference>
<evidence type="ECO:0000256" key="1">
    <source>
        <dbReference type="ARBA" id="ARBA00004141"/>
    </source>
</evidence>
<dbReference type="SUPFAM" id="SSF81653">
    <property type="entry name" value="Calcium ATPase, transduction domain A"/>
    <property type="match status" value="1"/>
</dbReference>
<dbReference type="SUPFAM" id="SSF56784">
    <property type="entry name" value="HAD-like"/>
    <property type="match status" value="1"/>
</dbReference>
<dbReference type="GO" id="GO:0005524">
    <property type="term" value="F:ATP binding"/>
    <property type="evidence" value="ECO:0007669"/>
    <property type="project" value="UniProtKB-UniRule"/>
</dbReference>
<feature type="transmembrane region" description="Helical" evidence="13">
    <location>
        <begin position="968"/>
        <end position="987"/>
    </location>
</feature>
<dbReference type="Pfam" id="PF13246">
    <property type="entry name" value="Cation_ATPase"/>
    <property type="match status" value="1"/>
</dbReference>
<dbReference type="Pfam" id="PF00122">
    <property type="entry name" value="E1-E2_ATPase"/>
    <property type="match status" value="1"/>
</dbReference>
<dbReference type="PROSITE" id="PS01229">
    <property type="entry name" value="COF_2"/>
    <property type="match status" value="1"/>
</dbReference>
<feature type="domain" description="P-type ATPase A" evidence="15">
    <location>
        <begin position="250"/>
        <end position="371"/>
    </location>
</feature>
<dbReference type="Gene3D" id="1.20.1110.10">
    <property type="entry name" value="Calcium-transporting ATPase, transmembrane domain"/>
    <property type="match status" value="1"/>
</dbReference>
<feature type="transmembrane region" description="Helical" evidence="13">
    <location>
        <begin position="187"/>
        <end position="209"/>
    </location>
</feature>
<dbReference type="InterPro" id="IPR023299">
    <property type="entry name" value="ATPase_P-typ_cyto_dom_N"/>
</dbReference>
<dbReference type="PANTHER" id="PTHR45630">
    <property type="entry name" value="CATION-TRANSPORTING ATPASE-RELATED"/>
    <property type="match status" value="1"/>
</dbReference>
<evidence type="ECO:0000259" key="16">
    <source>
        <dbReference type="Pfam" id="PF00690"/>
    </source>
</evidence>
<evidence type="ECO:0000256" key="14">
    <source>
        <dbReference type="SAM" id="MobiDB-lite"/>
    </source>
</evidence>
<dbReference type="InterPro" id="IPR023214">
    <property type="entry name" value="HAD_sf"/>
</dbReference>
<feature type="transmembrane region" description="Helical" evidence="13">
    <location>
        <begin position="1123"/>
        <end position="1149"/>
    </location>
</feature>
<dbReference type="InterPro" id="IPR059000">
    <property type="entry name" value="ATPase_P-type_domA"/>
</dbReference>
<dbReference type="GO" id="GO:0005886">
    <property type="term" value="C:plasma membrane"/>
    <property type="evidence" value="ECO:0007669"/>
    <property type="project" value="UniProtKB-ARBA"/>
</dbReference>
<dbReference type="PRINTS" id="PR00119">
    <property type="entry name" value="CATATPASE"/>
</dbReference>
<dbReference type="GO" id="GO:0046872">
    <property type="term" value="F:metal ion binding"/>
    <property type="evidence" value="ECO:0007669"/>
    <property type="project" value="UniProtKB-UniRule"/>
</dbReference>
<dbReference type="InterPro" id="IPR001757">
    <property type="entry name" value="P_typ_ATPase"/>
</dbReference>
<evidence type="ECO:0000259" key="17">
    <source>
        <dbReference type="Pfam" id="PF12409"/>
    </source>
</evidence>
<keyword evidence="3" id="KW-0597">Phosphoprotein</keyword>
<evidence type="ECO:0000256" key="12">
    <source>
        <dbReference type="ARBA" id="ARBA00049360"/>
    </source>
</evidence>
<dbReference type="InterPro" id="IPR036412">
    <property type="entry name" value="HAD-like_sf"/>
</dbReference>
<keyword evidence="8 13" id="KW-0460">Magnesium</keyword>
<feature type="domain" description="P5B-type ATPase N-terminal" evidence="17">
    <location>
        <begin position="18"/>
        <end position="121"/>
    </location>
</feature>
<dbReference type="InterPro" id="IPR023298">
    <property type="entry name" value="ATPase_P-typ_TM_dom_sf"/>
</dbReference>
<evidence type="ECO:0000313" key="18">
    <source>
        <dbReference type="EMBL" id="UMM29231.1"/>
    </source>
</evidence>
<dbReference type="Proteomes" id="UP000829354">
    <property type="component" value="Chromosome IV"/>
</dbReference>
<evidence type="ECO:0000256" key="3">
    <source>
        <dbReference type="ARBA" id="ARBA00022553"/>
    </source>
</evidence>
<keyword evidence="6 13" id="KW-0547">Nucleotide-binding</keyword>
<keyword evidence="11 13" id="KW-0472">Membrane</keyword>
<evidence type="ECO:0000256" key="13">
    <source>
        <dbReference type="RuleBase" id="RU362082"/>
    </source>
</evidence>
<dbReference type="FunFam" id="1.20.1110.10:FF:000034">
    <property type="entry name" value="Cation-transporting ATPase"/>
    <property type="match status" value="1"/>
</dbReference>
<dbReference type="AlphaFoldDB" id="A0AAE9JET3"/>
<dbReference type="SUPFAM" id="SSF81665">
    <property type="entry name" value="Calcium ATPase, transmembrane domain M"/>
    <property type="match status" value="1"/>
</dbReference>
<evidence type="ECO:0000256" key="5">
    <source>
        <dbReference type="ARBA" id="ARBA00022723"/>
    </source>
</evidence>
<feature type="transmembrane region" description="Helical" evidence="13">
    <location>
        <begin position="215"/>
        <end position="235"/>
    </location>
</feature>
<keyword evidence="5 13" id="KW-0479">Metal-binding</keyword>
<organism evidence="18 19">
    <name type="scientific">Caenorhabditis briggsae</name>
    <dbReference type="NCBI Taxonomy" id="6238"/>
    <lineage>
        <taxon>Eukaryota</taxon>
        <taxon>Metazoa</taxon>
        <taxon>Ecdysozoa</taxon>
        <taxon>Nematoda</taxon>
        <taxon>Chromadorea</taxon>
        <taxon>Rhabditida</taxon>
        <taxon>Rhabditina</taxon>
        <taxon>Rhabditomorpha</taxon>
        <taxon>Rhabditoidea</taxon>
        <taxon>Rhabditidae</taxon>
        <taxon>Peloderinae</taxon>
        <taxon>Caenorhabditis</taxon>
    </lineage>
</organism>
<keyword evidence="10 13" id="KW-1133">Transmembrane helix</keyword>
<dbReference type="Pfam" id="PF00690">
    <property type="entry name" value="Cation_ATPase_N"/>
    <property type="match status" value="1"/>
</dbReference>
<feature type="region of interest" description="Disordered" evidence="14">
    <location>
        <begin position="1230"/>
        <end position="1252"/>
    </location>
</feature>
<dbReference type="SUPFAM" id="SSF81660">
    <property type="entry name" value="Metal cation-transporting ATPase, ATP-binding domain N"/>
    <property type="match status" value="1"/>
</dbReference>
<feature type="transmembrane region" description="Helical" evidence="13">
    <location>
        <begin position="1008"/>
        <end position="1032"/>
    </location>
</feature>
<evidence type="ECO:0000256" key="9">
    <source>
        <dbReference type="ARBA" id="ARBA00022967"/>
    </source>
</evidence>
<comment type="catalytic activity">
    <reaction evidence="12 13">
        <text>ATP + H2O = ADP + phosphate + H(+)</text>
        <dbReference type="Rhea" id="RHEA:13065"/>
        <dbReference type="ChEBI" id="CHEBI:15377"/>
        <dbReference type="ChEBI" id="CHEBI:15378"/>
        <dbReference type="ChEBI" id="CHEBI:30616"/>
        <dbReference type="ChEBI" id="CHEBI:43474"/>
        <dbReference type="ChEBI" id="CHEBI:456216"/>
    </reaction>
</comment>
<feature type="region of interest" description="Disordered" evidence="14">
    <location>
        <begin position="1192"/>
        <end position="1212"/>
    </location>
</feature>
<gene>
    <name evidence="18" type="ORF">L5515_011697</name>
</gene>
<dbReference type="InterPro" id="IPR006544">
    <property type="entry name" value="P-type_TPase_V"/>
</dbReference>
<comment type="subcellular location">
    <subcellularLocation>
        <location evidence="1 13">Membrane</location>
        <topology evidence="1 13">Multi-pass membrane protein</topology>
    </subcellularLocation>
</comment>
<dbReference type="Gene3D" id="3.40.50.1000">
    <property type="entry name" value="HAD superfamily/HAD-like"/>
    <property type="match status" value="1"/>
</dbReference>